<feature type="chain" id="PRO_5012141519" evidence="5">
    <location>
        <begin position="26"/>
        <end position="334"/>
    </location>
</feature>
<dbReference type="Proteomes" id="UP000186040">
    <property type="component" value="Unassembled WGS sequence"/>
</dbReference>
<dbReference type="GO" id="GO:1901678">
    <property type="term" value="P:iron coordination entity transport"/>
    <property type="evidence" value="ECO:0007669"/>
    <property type="project" value="UniProtKB-ARBA"/>
</dbReference>
<dbReference type="PANTHER" id="PTHR30532:SF24">
    <property type="entry name" value="FERRIC ENTEROBACTIN-BINDING PERIPLASMIC PROTEIN FEPB"/>
    <property type="match status" value="1"/>
</dbReference>
<evidence type="ECO:0000256" key="3">
    <source>
        <dbReference type="ARBA" id="ARBA00022448"/>
    </source>
</evidence>
<evidence type="ECO:0000256" key="2">
    <source>
        <dbReference type="ARBA" id="ARBA00008814"/>
    </source>
</evidence>
<dbReference type="GO" id="GO:0030288">
    <property type="term" value="C:outer membrane-bounded periplasmic space"/>
    <property type="evidence" value="ECO:0007669"/>
    <property type="project" value="TreeGrafter"/>
</dbReference>
<evidence type="ECO:0000256" key="4">
    <source>
        <dbReference type="ARBA" id="ARBA00022729"/>
    </source>
</evidence>
<dbReference type="Gene3D" id="3.40.50.1980">
    <property type="entry name" value="Nitrogenase molybdenum iron protein domain"/>
    <property type="match status" value="2"/>
</dbReference>
<dbReference type="STRING" id="1193682.BJP25_19185"/>
<sequence length="334" mass="35225">MRTPKVAAALLLLALAGCGVGEAPANAPANGTAPAAADAFPVTVEHKYGTTTIPAKPQRIVTLGLSDQDAVLALGGKPVGAIDWFKERPYGVWPWTDALWGDARPEVVGERDDYNLEKVLALKPDLIVAEYSGMSQQQYDELSKIAPTLGQPKGFADYGAPYQDMTRAIAKAMGATAAADERIKGIEDKFAQVRAAHPRWQGKTIAAIDPSQPGKIVAFADTDPKAAFLEQLGFTVPQAITDAAVAANNNAAELSYERLDLIDTDVIVVLVDDVAAAKQGLGALPTFAALKAFKADKVVYMSYSKPPIGAALSFNTVLSVPWAVDQAVALLPAE</sequence>
<dbReference type="InterPro" id="IPR002491">
    <property type="entry name" value="ABC_transptr_periplasmic_BD"/>
</dbReference>
<comment type="subcellular location">
    <subcellularLocation>
        <location evidence="1">Cell envelope</location>
    </subcellularLocation>
</comment>
<comment type="similarity">
    <text evidence="2">Belongs to the bacterial solute-binding protein 8 family.</text>
</comment>
<keyword evidence="3" id="KW-0813">Transport</keyword>
<evidence type="ECO:0000313" key="7">
    <source>
        <dbReference type="EMBL" id="OLR93076.1"/>
    </source>
</evidence>
<dbReference type="RefSeq" id="WP_075975343.1">
    <property type="nucleotide sequence ID" value="NZ_MKQR01000013.1"/>
</dbReference>
<keyword evidence="4 5" id="KW-0732">Signal</keyword>
<dbReference type="OrthoDB" id="1846031at2"/>
<evidence type="ECO:0000256" key="5">
    <source>
        <dbReference type="SAM" id="SignalP"/>
    </source>
</evidence>
<dbReference type="EMBL" id="MKQR01000013">
    <property type="protein sequence ID" value="OLR93076.1"/>
    <property type="molecule type" value="Genomic_DNA"/>
</dbReference>
<dbReference type="Pfam" id="PF01497">
    <property type="entry name" value="Peripla_BP_2"/>
    <property type="match status" value="1"/>
</dbReference>
<feature type="domain" description="Fe/B12 periplasmic-binding" evidence="6">
    <location>
        <begin position="59"/>
        <end position="334"/>
    </location>
</feature>
<dbReference type="PANTHER" id="PTHR30532">
    <property type="entry name" value="IRON III DICITRATE-BINDING PERIPLASMIC PROTEIN"/>
    <property type="match status" value="1"/>
</dbReference>
<reference evidence="7 8" key="1">
    <citation type="submission" date="2016-10" db="EMBL/GenBank/DDBJ databases">
        <title>The Draft Genome Sequence of Actinokineospora bangkokensis 44EHWT reveals the biosynthetic pathway of antifungal compounds Thailandins with unusual extender unit butylmalonyl-CoA.</title>
        <authorList>
            <person name="Greule A."/>
            <person name="Intra B."/>
            <person name="Flemming S."/>
            <person name="Rommel M.G."/>
            <person name="Panbangred W."/>
            <person name="Bechthold A."/>
        </authorList>
    </citation>
    <scope>NUCLEOTIDE SEQUENCE [LARGE SCALE GENOMIC DNA]</scope>
    <source>
        <strain evidence="7 8">44EHW</strain>
    </source>
</reference>
<evidence type="ECO:0000313" key="8">
    <source>
        <dbReference type="Proteomes" id="UP000186040"/>
    </source>
</evidence>
<dbReference type="AlphaFoldDB" id="A0A1Q9LM06"/>
<feature type="signal peptide" evidence="5">
    <location>
        <begin position="1"/>
        <end position="25"/>
    </location>
</feature>
<evidence type="ECO:0000259" key="6">
    <source>
        <dbReference type="PROSITE" id="PS50983"/>
    </source>
</evidence>
<gene>
    <name evidence="7" type="ORF">BJP25_19185</name>
</gene>
<dbReference type="InterPro" id="IPR051313">
    <property type="entry name" value="Bact_iron-sidero_bind"/>
</dbReference>
<evidence type="ECO:0000256" key="1">
    <source>
        <dbReference type="ARBA" id="ARBA00004196"/>
    </source>
</evidence>
<keyword evidence="8" id="KW-1185">Reference proteome</keyword>
<protein>
    <submittedName>
        <fullName evidence="7">Iron ABC transporter substrate-binding protein</fullName>
    </submittedName>
</protein>
<comment type="caution">
    <text evidence="7">The sequence shown here is derived from an EMBL/GenBank/DDBJ whole genome shotgun (WGS) entry which is preliminary data.</text>
</comment>
<dbReference type="SUPFAM" id="SSF53807">
    <property type="entry name" value="Helical backbone' metal receptor"/>
    <property type="match status" value="1"/>
</dbReference>
<proteinExistence type="inferred from homology"/>
<organism evidence="7 8">
    <name type="scientific">Actinokineospora bangkokensis</name>
    <dbReference type="NCBI Taxonomy" id="1193682"/>
    <lineage>
        <taxon>Bacteria</taxon>
        <taxon>Bacillati</taxon>
        <taxon>Actinomycetota</taxon>
        <taxon>Actinomycetes</taxon>
        <taxon>Pseudonocardiales</taxon>
        <taxon>Pseudonocardiaceae</taxon>
        <taxon>Actinokineospora</taxon>
    </lineage>
</organism>
<dbReference type="PROSITE" id="PS51257">
    <property type="entry name" value="PROKAR_LIPOPROTEIN"/>
    <property type="match status" value="1"/>
</dbReference>
<accession>A0A1Q9LM06</accession>
<name>A0A1Q9LM06_9PSEU</name>
<dbReference type="PROSITE" id="PS50983">
    <property type="entry name" value="FE_B12_PBP"/>
    <property type="match status" value="1"/>
</dbReference>